<dbReference type="STRING" id="407022.SAMN05661044_05258"/>
<accession>A0A1H7YLQ0</accession>
<sequence>MLISLKVSASSYPEVLFENSLMPKSYYFSASDADGNSWINHMNGHLPVSDSVFFTPGNALLLNYVSGNSGNWKTIIHHNNELGYLAKKNDLLTLKIFANSDTKSTELPVMQLMQGENISQKVNLQKYIENYQDNTWLSITIPIKDIDSLDEQAPISSIMFSQGGDDGKEHHVFIDQIEFLPSKAPDMKLTGKAVLSSVVAYERHVDIAWQLPLTPSIRYIKVYRSEDNQNFAPVGIRPISFNKFTDFVPRTNVSYYYKIAWVDYQYRESPFSDIKKADTKEATDAELLDAVERSHISYFTDETEFNSGMHKVSPLVTDPRISVKSTGLGLLTQVIGVERKFISRQLLLDRLTRIVKFLNRATKYHGAYPELLNGRTGAPVLNDSCEIAADLKSTAYLMQGLLVARNYFDKDDAKEKELREKITALWTDVDWKAFVKGEGGTHLYDVWSPSCLFDKSIPLGGYNSSLITYILALTSPSHAISKESYFKGYKQPLKYVGPAIGRFSTSTSDTLIVSDDSKQNSVYSKERFVTDSTYYGIHLTLGKPTFSLIGLQQAFLAINPHTKLDDSIDYFDSQKSLANVFYRSALNKSEQFVSLTNILWPYKNDDSLAVSKFNPAAAIATYPYTSTIALDALKNYYRNLGSFLWTEYGFRDEFDFKNNWVSDNYNAVNQAAVPIMLENARTGLIWNLFMKDPDVKNIVQLVE</sequence>
<feature type="domain" description="Glycoamylase-like" evidence="1">
    <location>
        <begin position="529"/>
        <end position="692"/>
    </location>
</feature>
<dbReference type="Pfam" id="PF10091">
    <property type="entry name" value="Glycoamylase"/>
    <property type="match status" value="1"/>
</dbReference>
<dbReference type="EMBL" id="FOAF01000013">
    <property type="protein sequence ID" value="SEM46238.1"/>
    <property type="molecule type" value="Genomic_DNA"/>
</dbReference>
<evidence type="ECO:0000313" key="3">
    <source>
        <dbReference type="Proteomes" id="UP000199421"/>
    </source>
</evidence>
<protein>
    <recommendedName>
        <fullName evidence="1">Glycoamylase-like domain-containing protein</fullName>
    </recommendedName>
</protein>
<dbReference type="Proteomes" id="UP000199421">
    <property type="component" value="Unassembled WGS sequence"/>
</dbReference>
<reference evidence="3" key="1">
    <citation type="submission" date="2016-10" db="EMBL/GenBank/DDBJ databases">
        <authorList>
            <person name="Varghese N."/>
            <person name="Submissions S."/>
        </authorList>
    </citation>
    <scope>NUCLEOTIDE SEQUENCE [LARGE SCALE GENOMIC DNA]</scope>
    <source>
        <strain evidence="3">DSM 18733</strain>
    </source>
</reference>
<dbReference type="Gene3D" id="1.50.10.140">
    <property type="match status" value="1"/>
</dbReference>
<dbReference type="InterPro" id="IPR013783">
    <property type="entry name" value="Ig-like_fold"/>
</dbReference>
<proteinExistence type="predicted"/>
<dbReference type="AlphaFoldDB" id="A0A1H7YLQ0"/>
<name>A0A1H7YLQ0_OLID1</name>
<keyword evidence="3" id="KW-1185">Reference proteome</keyword>
<evidence type="ECO:0000259" key="1">
    <source>
        <dbReference type="Pfam" id="PF10091"/>
    </source>
</evidence>
<evidence type="ECO:0000313" key="2">
    <source>
        <dbReference type="EMBL" id="SEM46238.1"/>
    </source>
</evidence>
<dbReference type="Gene3D" id="2.60.40.10">
    <property type="entry name" value="Immunoglobulins"/>
    <property type="match status" value="1"/>
</dbReference>
<organism evidence="2 3">
    <name type="scientific">Olivibacter domesticus</name>
    <name type="common">Pseudosphingobacterium domesticum</name>
    <dbReference type="NCBI Taxonomy" id="407022"/>
    <lineage>
        <taxon>Bacteria</taxon>
        <taxon>Pseudomonadati</taxon>
        <taxon>Bacteroidota</taxon>
        <taxon>Sphingobacteriia</taxon>
        <taxon>Sphingobacteriales</taxon>
        <taxon>Sphingobacteriaceae</taxon>
        <taxon>Olivibacter</taxon>
    </lineage>
</organism>
<dbReference type="Gene3D" id="2.60.120.430">
    <property type="entry name" value="Galactose-binding lectin"/>
    <property type="match status" value="1"/>
</dbReference>
<gene>
    <name evidence="2" type="ORF">SAMN05661044_05258</name>
</gene>
<dbReference type="InterPro" id="IPR019282">
    <property type="entry name" value="Glycoamylase-like_cons_dom"/>
</dbReference>